<evidence type="ECO:0000259" key="5">
    <source>
        <dbReference type="PROSITE" id="PS50893"/>
    </source>
</evidence>
<sequence length="528" mass="60235">MLILQNISYQHENKNMLFQNISFTVNKNDKTALVGNNGVGKSTLLKIISRQLQPVSGQIIQNSDPYFVPQLFGQFNDFTISEALKIKDKIKSLKEILEGIVTEENLQLLNDDWTIEERCTEALSYWQLQDFDLEQKMGTLSGGQKTKVFLAGIMIHQPDLVLLDEPSNHLDFAGRKLLYEFIKSTSSSLLIVSHDRTLLNLLNKTMEMTKNGISVYGGNYDFYSEQKKIENNALEQDVQSKEKALRKAKEKERETIERQNKLDSRGKKKQEKSGVARIMMNTLRNKAENSSSKLKDVHAEKISGISDDLRQLRSSLPAIDQMKFGFSNTTFHKGKMIFRAEELNFSYENQSLWKENLNFEILSGDRLSIKGLNGSGKTTLIKIILGELKCQNGIITSLAKKAIYIDQDYSLLHNNLNIYEQAQRFNDCGLEEHDIKMRLNRFLFSQNDWDKPCFALSGGERMRLLLCCLTISNEAPEIIILDEPTNNLDIQNIEILTAALNEYQGTLIVISHDASFLEEIGIKQNIIL</sequence>
<organism evidence="6 7">
    <name type="scientific">Flavobacterium crocinum</name>
    <dbReference type="NCBI Taxonomy" id="2183896"/>
    <lineage>
        <taxon>Bacteria</taxon>
        <taxon>Pseudomonadati</taxon>
        <taxon>Bacteroidota</taxon>
        <taxon>Flavobacteriia</taxon>
        <taxon>Flavobacteriales</taxon>
        <taxon>Flavobacteriaceae</taxon>
        <taxon>Flavobacterium</taxon>
    </lineage>
</organism>
<dbReference type="GO" id="GO:0016887">
    <property type="term" value="F:ATP hydrolysis activity"/>
    <property type="evidence" value="ECO:0007669"/>
    <property type="project" value="InterPro"/>
</dbReference>
<keyword evidence="7" id="KW-1185">Reference proteome</keyword>
<feature type="region of interest" description="Disordered" evidence="4">
    <location>
        <begin position="234"/>
        <end position="273"/>
    </location>
</feature>
<feature type="domain" description="ABC transporter" evidence="5">
    <location>
        <begin position="2"/>
        <end position="236"/>
    </location>
</feature>
<dbReference type="InterPro" id="IPR017871">
    <property type="entry name" value="ABC_transporter-like_CS"/>
</dbReference>
<evidence type="ECO:0000313" key="7">
    <source>
        <dbReference type="Proteomes" id="UP000245250"/>
    </source>
</evidence>
<gene>
    <name evidence="6" type="ORF">HYN56_18190</name>
</gene>
<dbReference type="SMART" id="SM00382">
    <property type="entry name" value="AAA"/>
    <property type="match status" value="2"/>
</dbReference>
<keyword evidence="3 6" id="KW-0067">ATP-binding</keyword>
<dbReference type="Pfam" id="PF00005">
    <property type="entry name" value="ABC_tran"/>
    <property type="match status" value="2"/>
</dbReference>
<accession>A0A2S1YPL7</accession>
<dbReference type="PANTHER" id="PTHR19211:SF6">
    <property type="entry name" value="BLL7188 PROTEIN"/>
    <property type="match status" value="1"/>
</dbReference>
<dbReference type="PROSITE" id="PS50893">
    <property type="entry name" value="ABC_TRANSPORTER_2"/>
    <property type="match status" value="1"/>
</dbReference>
<protein>
    <submittedName>
        <fullName evidence="6">ABC transporter ATP-binding protein</fullName>
    </submittedName>
</protein>
<feature type="compositionally biased region" description="Basic and acidic residues" evidence="4">
    <location>
        <begin position="238"/>
        <end position="265"/>
    </location>
</feature>
<dbReference type="KEGG" id="fcr:HYN56_18190"/>
<keyword evidence="1" id="KW-0677">Repeat</keyword>
<evidence type="ECO:0000256" key="1">
    <source>
        <dbReference type="ARBA" id="ARBA00022737"/>
    </source>
</evidence>
<dbReference type="CDD" id="cd03221">
    <property type="entry name" value="ABCF_EF-3"/>
    <property type="match status" value="2"/>
</dbReference>
<dbReference type="OrthoDB" id="1521973at2"/>
<dbReference type="PANTHER" id="PTHR19211">
    <property type="entry name" value="ATP-BINDING TRANSPORT PROTEIN-RELATED"/>
    <property type="match status" value="1"/>
</dbReference>
<dbReference type="GO" id="GO:0005524">
    <property type="term" value="F:ATP binding"/>
    <property type="evidence" value="ECO:0007669"/>
    <property type="project" value="UniProtKB-KW"/>
</dbReference>
<dbReference type="RefSeq" id="WP_109193470.1">
    <property type="nucleotide sequence ID" value="NZ_CP029255.1"/>
</dbReference>
<dbReference type="FunFam" id="3.40.50.300:FF:001320">
    <property type="entry name" value="Heme ABC transporter ATP-binding protein"/>
    <property type="match status" value="1"/>
</dbReference>
<dbReference type="InterPro" id="IPR027417">
    <property type="entry name" value="P-loop_NTPase"/>
</dbReference>
<proteinExistence type="predicted"/>
<evidence type="ECO:0000256" key="3">
    <source>
        <dbReference type="ARBA" id="ARBA00022840"/>
    </source>
</evidence>
<reference evidence="6 7" key="1">
    <citation type="submission" date="2018-05" db="EMBL/GenBank/DDBJ databases">
        <title>Genome sequencing of Flavobacterium sp. HYN0056.</title>
        <authorList>
            <person name="Yi H."/>
            <person name="Baek C."/>
        </authorList>
    </citation>
    <scope>NUCLEOTIDE SEQUENCE [LARGE SCALE GENOMIC DNA]</scope>
    <source>
        <strain evidence="6 7">HYN0056</strain>
    </source>
</reference>
<dbReference type="InterPro" id="IPR003439">
    <property type="entry name" value="ABC_transporter-like_ATP-bd"/>
</dbReference>
<evidence type="ECO:0000313" key="6">
    <source>
        <dbReference type="EMBL" id="AWK06050.1"/>
    </source>
</evidence>
<name>A0A2S1YPL7_9FLAO</name>
<dbReference type="EMBL" id="CP029255">
    <property type="protein sequence ID" value="AWK06050.1"/>
    <property type="molecule type" value="Genomic_DNA"/>
</dbReference>
<dbReference type="AlphaFoldDB" id="A0A2S1YPL7"/>
<dbReference type="Gene3D" id="3.40.50.300">
    <property type="entry name" value="P-loop containing nucleotide triphosphate hydrolases"/>
    <property type="match status" value="2"/>
</dbReference>
<evidence type="ECO:0000256" key="4">
    <source>
        <dbReference type="SAM" id="MobiDB-lite"/>
    </source>
</evidence>
<dbReference type="InterPro" id="IPR050611">
    <property type="entry name" value="ABCF"/>
</dbReference>
<keyword evidence="2" id="KW-0547">Nucleotide-binding</keyword>
<dbReference type="SUPFAM" id="SSF52540">
    <property type="entry name" value="P-loop containing nucleoside triphosphate hydrolases"/>
    <property type="match status" value="2"/>
</dbReference>
<dbReference type="PROSITE" id="PS00211">
    <property type="entry name" value="ABC_TRANSPORTER_1"/>
    <property type="match status" value="2"/>
</dbReference>
<dbReference type="InterPro" id="IPR003593">
    <property type="entry name" value="AAA+_ATPase"/>
</dbReference>
<evidence type="ECO:0000256" key="2">
    <source>
        <dbReference type="ARBA" id="ARBA00022741"/>
    </source>
</evidence>
<dbReference type="Proteomes" id="UP000245250">
    <property type="component" value="Chromosome"/>
</dbReference>